<dbReference type="PANTHER" id="PTHR35563">
    <property type="entry name" value="BARREL METAL-DEPENDENT HYDROLASE, PUTATIVE (AFU_ORTHOLOGUE AFUA_1G16240)-RELATED"/>
    <property type="match status" value="1"/>
</dbReference>
<protein>
    <submittedName>
        <fullName evidence="2">Predicted metal-dependent hydrolase, TIM-barrel fold</fullName>
    </submittedName>
</protein>
<dbReference type="Pfam" id="PF04909">
    <property type="entry name" value="Amidohydro_2"/>
    <property type="match status" value="1"/>
</dbReference>
<sequence>MIFDAHFHIIDPRYPLVANQGYLPPAFTASDYKTRVAHLQVTGGAVVSGSFQQFDQQYLVAALQQLGAGFVGVTQIPEYVTDKEIRQLHASGIRAVRFNIQRGGSATVDHLEELARRAYDLAGWHTELYIDSRELKDLLPVLKRLPRISIDHLGLSKEGLPYLLELVADGVRVKASGFSRCNFNVVEVMQQINAVDRSALMFGTDLPSTRAPQPFSDEDVALVKDNFPEDVAKRIFYQNAKDFYFQV</sequence>
<proteinExistence type="predicted"/>
<dbReference type="RefSeq" id="WP_089918143.1">
    <property type="nucleotide sequence ID" value="NZ_FOBB01000007.1"/>
</dbReference>
<dbReference type="SUPFAM" id="SSF51556">
    <property type="entry name" value="Metallo-dependent hydrolases"/>
    <property type="match status" value="1"/>
</dbReference>
<dbReference type="GO" id="GO:0016787">
    <property type="term" value="F:hydrolase activity"/>
    <property type="evidence" value="ECO:0007669"/>
    <property type="project" value="UniProtKB-KW"/>
</dbReference>
<evidence type="ECO:0000313" key="2">
    <source>
        <dbReference type="EMBL" id="SEM95648.1"/>
    </source>
</evidence>
<dbReference type="PANTHER" id="PTHR35563:SF2">
    <property type="entry name" value="BARREL METAL-DEPENDENT HYDROLASE, PUTATIVE (AFU_ORTHOLOGUE AFUA_1G16240)-RELATED"/>
    <property type="match status" value="1"/>
</dbReference>
<organism evidence="2 3">
    <name type="scientific">Chitinophaga rupis</name>
    <dbReference type="NCBI Taxonomy" id="573321"/>
    <lineage>
        <taxon>Bacteria</taxon>
        <taxon>Pseudomonadati</taxon>
        <taxon>Bacteroidota</taxon>
        <taxon>Chitinophagia</taxon>
        <taxon>Chitinophagales</taxon>
        <taxon>Chitinophagaceae</taxon>
        <taxon>Chitinophaga</taxon>
    </lineage>
</organism>
<evidence type="ECO:0000313" key="3">
    <source>
        <dbReference type="Proteomes" id="UP000198984"/>
    </source>
</evidence>
<dbReference type="Gene3D" id="3.20.20.140">
    <property type="entry name" value="Metal-dependent hydrolases"/>
    <property type="match status" value="1"/>
</dbReference>
<keyword evidence="3" id="KW-1185">Reference proteome</keyword>
<dbReference type="AlphaFoldDB" id="A0A1H8CMZ6"/>
<dbReference type="STRING" id="573321.SAMN04488505_107154"/>
<name>A0A1H8CMZ6_9BACT</name>
<dbReference type="Proteomes" id="UP000198984">
    <property type="component" value="Unassembled WGS sequence"/>
</dbReference>
<dbReference type="InterPro" id="IPR052358">
    <property type="entry name" value="Aro_Compnd_Degr_Hydrolases"/>
</dbReference>
<reference evidence="2 3" key="1">
    <citation type="submission" date="2016-10" db="EMBL/GenBank/DDBJ databases">
        <authorList>
            <person name="de Groot N.N."/>
        </authorList>
    </citation>
    <scope>NUCLEOTIDE SEQUENCE [LARGE SCALE GENOMIC DNA]</scope>
    <source>
        <strain evidence="2 3">DSM 21039</strain>
    </source>
</reference>
<evidence type="ECO:0000259" key="1">
    <source>
        <dbReference type="Pfam" id="PF04909"/>
    </source>
</evidence>
<dbReference type="OrthoDB" id="9787654at2"/>
<accession>A0A1H8CMZ6</accession>
<dbReference type="InterPro" id="IPR032466">
    <property type="entry name" value="Metal_Hydrolase"/>
</dbReference>
<feature type="domain" description="Amidohydrolase-related" evidence="1">
    <location>
        <begin position="4"/>
        <end position="245"/>
    </location>
</feature>
<gene>
    <name evidence="2" type="ORF">SAMN04488505_107154</name>
</gene>
<dbReference type="InterPro" id="IPR006680">
    <property type="entry name" value="Amidohydro-rel"/>
</dbReference>
<dbReference type="EMBL" id="FOBB01000007">
    <property type="protein sequence ID" value="SEM95648.1"/>
    <property type="molecule type" value="Genomic_DNA"/>
</dbReference>
<keyword evidence="2" id="KW-0378">Hydrolase</keyword>